<sequence length="135" mass="15586">MKEIMELAWKMARHGQQNFGGKVKDYLKMALKLAWRAVKEGYIKVSKSIKSAKTVLTIKMGSRNHKSWVAKIVGRHATYKFDREFVDDFSEDYPNRIYTLTDGLYDVCDGGQRRYIKIQNGSIKNVTEVEVLSAF</sequence>
<gene>
    <name evidence="1" type="ORF">GCM10011391_27860</name>
</gene>
<protein>
    <submittedName>
        <fullName evidence="1">Uncharacterized protein</fullName>
    </submittedName>
</protein>
<dbReference type="AlphaFoldDB" id="A0A8J3DWY8"/>
<evidence type="ECO:0000313" key="2">
    <source>
        <dbReference type="Proteomes" id="UP000628775"/>
    </source>
</evidence>
<reference evidence="1" key="2">
    <citation type="submission" date="2020-09" db="EMBL/GenBank/DDBJ databases">
        <authorList>
            <person name="Sun Q."/>
            <person name="Zhou Y."/>
        </authorList>
    </citation>
    <scope>NUCLEOTIDE SEQUENCE</scope>
    <source>
        <strain evidence="1">CGMCC 1.15371</strain>
    </source>
</reference>
<dbReference type="RefSeq" id="WP_188695310.1">
    <property type="nucleotide sequence ID" value="NZ_BMIR01000014.1"/>
</dbReference>
<accession>A0A8J3DWY8</accession>
<proteinExistence type="predicted"/>
<dbReference type="Proteomes" id="UP000628775">
    <property type="component" value="Unassembled WGS sequence"/>
</dbReference>
<dbReference type="EMBL" id="BMIR01000014">
    <property type="protein sequence ID" value="GGE47472.1"/>
    <property type="molecule type" value="Genomic_DNA"/>
</dbReference>
<name>A0A8J3DWY8_9BACL</name>
<dbReference type="InterPro" id="IPR010878">
    <property type="entry name" value="Gp111"/>
</dbReference>
<dbReference type="Pfam" id="PF07410">
    <property type="entry name" value="Phage_Gp111"/>
    <property type="match status" value="1"/>
</dbReference>
<evidence type="ECO:0000313" key="1">
    <source>
        <dbReference type="EMBL" id="GGE47472.1"/>
    </source>
</evidence>
<organism evidence="1 2">
    <name type="scientific">Pullulanibacillus camelliae</name>
    <dbReference type="NCBI Taxonomy" id="1707096"/>
    <lineage>
        <taxon>Bacteria</taxon>
        <taxon>Bacillati</taxon>
        <taxon>Bacillota</taxon>
        <taxon>Bacilli</taxon>
        <taxon>Bacillales</taxon>
        <taxon>Sporolactobacillaceae</taxon>
        <taxon>Pullulanibacillus</taxon>
    </lineage>
</organism>
<keyword evidence="2" id="KW-1185">Reference proteome</keyword>
<comment type="caution">
    <text evidence="1">The sequence shown here is derived from an EMBL/GenBank/DDBJ whole genome shotgun (WGS) entry which is preliminary data.</text>
</comment>
<reference evidence="1" key="1">
    <citation type="journal article" date="2014" name="Int. J. Syst. Evol. Microbiol.">
        <title>Complete genome sequence of Corynebacterium casei LMG S-19264T (=DSM 44701T), isolated from a smear-ripened cheese.</title>
        <authorList>
            <consortium name="US DOE Joint Genome Institute (JGI-PGF)"/>
            <person name="Walter F."/>
            <person name="Albersmeier A."/>
            <person name="Kalinowski J."/>
            <person name="Ruckert C."/>
        </authorList>
    </citation>
    <scope>NUCLEOTIDE SEQUENCE</scope>
    <source>
        <strain evidence="1">CGMCC 1.15371</strain>
    </source>
</reference>